<keyword evidence="2" id="KW-1133">Transmembrane helix</keyword>
<gene>
    <name evidence="3" type="ORF">IV203_027009</name>
</gene>
<dbReference type="Proteomes" id="UP000693970">
    <property type="component" value="Unassembled WGS sequence"/>
</dbReference>
<evidence type="ECO:0000313" key="4">
    <source>
        <dbReference type="Proteomes" id="UP000693970"/>
    </source>
</evidence>
<organism evidence="3 4">
    <name type="scientific">Nitzschia inconspicua</name>
    <dbReference type="NCBI Taxonomy" id="303405"/>
    <lineage>
        <taxon>Eukaryota</taxon>
        <taxon>Sar</taxon>
        <taxon>Stramenopiles</taxon>
        <taxon>Ochrophyta</taxon>
        <taxon>Bacillariophyta</taxon>
        <taxon>Bacillariophyceae</taxon>
        <taxon>Bacillariophycidae</taxon>
        <taxon>Bacillariales</taxon>
        <taxon>Bacillariaceae</taxon>
        <taxon>Nitzschia</taxon>
    </lineage>
</organism>
<comment type="caution">
    <text evidence="3">The sequence shown here is derived from an EMBL/GenBank/DDBJ whole genome shotgun (WGS) entry which is preliminary data.</text>
</comment>
<dbReference type="OrthoDB" id="441016at2759"/>
<keyword evidence="4" id="KW-1185">Reference proteome</keyword>
<name>A0A9K3LL20_9STRA</name>
<sequence length="229" mass="26098">MIGSVSSTTSSALLLRRGMFQYGRYMNVSSLNGSTSLRSFSSRILGRNAPAITATHIIIGDFRHSKPLPLKQQNRFYTPMTKEEEEQEKARVSHLSKEEKEQELRKLNREIAKLETLRGINTGELYTWSGRYKALMRDYGFPLFVYYWCVWSVMGVTVYLAIDVGGLDAMELLARIDHQFGWSLTDKVDPQLGKIGLVLMLNEVLEPVRLPFVITTLKPVMDTVSPPKY</sequence>
<accession>A0A9K3LL20</accession>
<feature type="coiled-coil region" evidence="1">
    <location>
        <begin position="82"/>
        <end position="117"/>
    </location>
</feature>
<evidence type="ECO:0000256" key="1">
    <source>
        <dbReference type="SAM" id="Coils"/>
    </source>
</evidence>
<dbReference type="EMBL" id="JAGRRH010000010">
    <property type="protein sequence ID" value="KAG7363648.1"/>
    <property type="molecule type" value="Genomic_DNA"/>
</dbReference>
<protein>
    <submittedName>
        <fullName evidence="3">DUF1279 domain containing protein</fullName>
    </submittedName>
</protein>
<evidence type="ECO:0000256" key="2">
    <source>
        <dbReference type="SAM" id="Phobius"/>
    </source>
</evidence>
<proteinExistence type="predicted"/>
<dbReference type="AlphaFoldDB" id="A0A9K3LL20"/>
<evidence type="ECO:0000313" key="3">
    <source>
        <dbReference type="EMBL" id="KAG7363648.1"/>
    </source>
</evidence>
<reference evidence="3" key="2">
    <citation type="submission" date="2021-04" db="EMBL/GenBank/DDBJ databases">
        <authorList>
            <person name="Podell S."/>
        </authorList>
    </citation>
    <scope>NUCLEOTIDE SEQUENCE</scope>
    <source>
        <strain evidence="3">Hildebrandi</strain>
    </source>
</reference>
<keyword evidence="1" id="KW-0175">Coiled coil</keyword>
<keyword evidence="2" id="KW-0812">Transmembrane</keyword>
<keyword evidence="2" id="KW-0472">Membrane</keyword>
<reference evidence="3" key="1">
    <citation type="journal article" date="2021" name="Sci. Rep.">
        <title>Diploid genomic architecture of Nitzschia inconspicua, an elite biomass production diatom.</title>
        <authorList>
            <person name="Oliver A."/>
            <person name="Podell S."/>
            <person name="Pinowska A."/>
            <person name="Traller J.C."/>
            <person name="Smith S.R."/>
            <person name="McClure R."/>
            <person name="Beliaev A."/>
            <person name="Bohutskyi P."/>
            <person name="Hill E.A."/>
            <person name="Rabines A."/>
            <person name="Zheng H."/>
            <person name="Allen L.Z."/>
            <person name="Kuo A."/>
            <person name="Grigoriev I.V."/>
            <person name="Allen A.E."/>
            <person name="Hazlebeck D."/>
            <person name="Allen E.E."/>
        </authorList>
    </citation>
    <scope>NUCLEOTIDE SEQUENCE</scope>
    <source>
        <strain evidence="3">Hildebrandi</strain>
    </source>
</reference>
<feature type="transmembrane region" description="Helical" evidence="2">
    <location>
        <begin position="139"/>
        <end position="162"/>
    </location>
</feature>